<dbReference type="Pfam" id="PF03899">
    <property type="entry name" value="ATP-synt_I"/>
    <property type="match status" value="1"/>
</dbReference>
<keyword evidence="8" id="KW-1185">Reference proteome</keyword>
<evidence type="ECO:0000256" key="1">
    <source>
        <dbReference type="ARBA" id="ARBA00004651"/>
    </source>
</evidence>
<name>A0ABS6K137_9BACI</name>
<feature type="transmembrane region" description="Helical" evidence="6">
    <location>
        <begin position="35"/>
        <end position="53"/>
    </location>
</feature>
<reference evidence="7 8" key="1">
    <citation type="submission" date="2021-06" db="EMBL/GenBank/DDBJ databases">
        <title>Bacillus sp. RD4P76, an endophyte from a halophyte.</title>
        <authorList>
            <person name="Sun J.-Q."/>
        </authorList>
    </citation>
    <scope>NUCLEOTIDE SEQUENCE [LARGE SCALE GENOMIC DNA]</scope>
    <source>
        <strain evidence="7 8">JCM 17098</strain>
    </source>
</reference>
<dbReference type="PANTHER" id="PTHR40035">
    <property type="entry name" value="ATP SYNTHASE PROTEIN I"/>
    <property type="match status" value="1"/>
</dbReference>
<dbReference type="InterPro" id="IPR005598">
    <property type="entry name" value="ATP_synth_I"/>
</dbReference>
<keyword evidence="4 6" id="KW-1133">Transmembrane helix</keyword>
<keyword evidence="3 6" id="KW-0812">Transmembrane</keyword>
<protein>
    <submittedName>
        <fullName evidence="7">ATP synthase subunit I</fullName>
    </submittedName>
</protein>
<dbReference type="RefSeq" id="WP_088077059.1">
    <property type="nucleotide sequence ID" value="NZ_JAHQCR010000091.1"/>
</dbReference>
<evidence type="ECO:0000313" key="7">
    <source>
        <dbReference type="EMBL" id="MBU9724375.1"/>
    </source>
</evidence>
<evidence type="ECO:0000256" key="6">
    <source>
        <dbReference type="SAM" id="Phobius"/>
    </source>
</evidence>
<evidence type="ECO:0000256" key="5">
    <source>
        <dbReference type="ARBA" id="ARBA00023136"/>
    </source>
</evidence>
<comment type="subcellular location">
    <subcellularLocation>
        <location evidence="1">Cell membrane</location>
        <topology evidence="1">Multi-pass membrane protein</topology>
    </subcellularLocation>
</comment>
<dbReference type="InterPro" id="IPR039072">
    <property type="entry name" value="ATP_synth_I_Bacilli"/>
</dbReference>
<dbReference type="PANTHER" id="PTHR40035:SF1">
    <property type="entry name" value="ATP SYNTHASE PROTEIN I"/>
    <property type="match status" value="1"/>
</dbReference>
<keyword evidence="2" id="KW-1003">Cell membrane</keyword>
<keyword evidence="5 6" id="KW-0472">Membrane</keyword>
<accession>A0ABS6K137</accession>
<feature type="transmembrane region" description="Helical" evidence="6">
    <location>
        <begin position="74"/>
        <end position="91"/>
    </location>
</feature>
<organism evidence="7 8">
    <name type="scientific">Evansella alkalicola</name>
    <dbReference type="NCBI Taxonomy" id="745819"/>
    <lineage>
        <taxon>Bacteria</taxon>
        <taxon>Bacillati</taxon>
        <taxon>Bacillota</taxon>
        <taxon>Bacilli</taxon>
        <taxon>Bacillales</taxon>
        <taxon>Bacillaceae</taxon>
        <taxon>Evansella</taxon>
    </lineage>
</organism>
<feature type="transmembrane region" description="Helical" evidence="6">
    <location>
        <begin position="12"/>
        <end position="29"/>
    </location>
</feature>
<proteinExistence type="predicted"/>
<sequence length="126" mass="14407">MNDFHVVAKRYIMYTVILIIIFMVIALFFTNTQFFLGLTLGAVFSLFNLLSMYKQVKAIGNILDGGTAKWSFGSLARVIYAVLAVIIAMRFPEYFDLMGVIIGLMVTYVLILIEPIIYMRHHLKTK</sequence>
<gene>
    <name evidence="7" type="ORF">KS407_23390</name>
</gene>
<dbReference type="EMBL" id="JAHQCR010000091">
    <property type="protein sequence ID" value="MBU9724375.1"/>
    <property type="molecule type" value="Genomic_DNA"/>
</dbReference>
<evidence type="ECO:0000256" key="3">
    <source>
        <dbReference type="ARBA" id="ARBA00022692"/>
    </source>
</evidence>
<dbReference type="Proteomes" id="UP000790580">
    <property type="component" value="Unassembled WGS sequence"/>
</dbReference>
<feature type="transmembrane region" description="Helical" evidence="6">
    <location>
        <begin position="97"/>
        <end position="118"/>
    </location>
</feature>
<evidence type="ECO:0000313" key="8">
    <source>
        <dbReference type="Proteomes" id="UP000790580"/>
    </source>
</evidence>
<comment type="caution">
    <text evidence="7">The sequence shown here is derived from an EMBL/GenBank/DDBJ whole genome shotgun (WGS) entry which is preliminary data.</text>
</comment>
<evidence type="ECO:0000256" key="4">
    <source>
        <dbReference type="ARBA" id="ARBA00022989"/>
    </source>
</evidence>
<evidence type="ECO:0000256" key="2">
    <source>
        <dbReference type="ARBA" id="ARBA00022475"/>
    </source>
</evidence>